<evidence type="ECO:0000256" key="1">
    <source>
        <dbReference type="SAM" id="MobiDB-lite"/>
    </source>
</evidence>
<dbReference type="InterPro" id="IPR006597">
    <property type="entry name" value="Sel1-like"/>
</dbReference>
<dbReference type="Pfam" id="PF08238">
    <property type="entry name" value="Sel1"/>
    <property type="match status" value="2"/>
</dbReference>
<dbReference type="InterPro" id="IPR011990">
    <property type="entry name" value="TPR-like_helical_dom_sf"/>
</dbReference>
<dbReference type="Gene3D" id="1.25.40.10">
    <property type="entry name" value="Tetratricopeptide repeat domain"/>
    <property type="match status" value="1"/>
</dbReference>
<proteinExistence type="predicted"/>
<keyword evidence="2" id="KW-0732">Signal</keyword>
<dbReference type="Proteomes" id="UP001361239">
    <property type="component" value="Unassembled WGS sequence"/>
</dbReference>
<feature type="domain" description="SPOR" evidence="3">
    <location>
        <begin position="326"/>
        <end position="404"/>
    </location>
</feature>
<keyword evidence="5" id="KW-1185">Reference proteome</keyword>
<dbReference type="PROSITE" id="PS51724">
    <property type="entry name" value="SPOR"/>
    <property type="match status" value="1"/>
</dbReference>
<gene>
    <name evidence="4" type="ORF">WG901_01080</name>
</gene>
<dbReference type="SMART" id="SM00671">
    <property type="entry name" value="SEL1"/>
    <property type="match status" value="2"/>
</dbReference>
<dbReference type="Pfam" id="PF05036">
    <property type="entry name" value="SPOR"/>
    <property type="match status" value="1"/>
</dbReference>
<feature type="signal peptide" evidence="2">
    <location>
        <begin position="1"/>
        <end position="25"/>
    </location>
</feature>
<feature type="region of interest" description="Disordered" evidence="1">
    <location>
        <begin position="282"/>
        <end position="317"/>
    </location>
</feature>
<comment type="caution">
    <text evidence="4">The sequence shown here is derived from an EMBL/GenBank/DDBJ whole genome shotgun (WGS) entry which is preliminary data.</text>
</comment>
<sequence length="404" mass="40964">MTIKATLRISWLAGVALIAASPVLAPLALADVKAGVDAWSRGDYAKAIAEWKAPADRGDSDALFNLGQAYKLGRGVPVDLAKAEDLFGKAAAKGHIQAADNYGLLLFQRGEQSRAMPYIKAASDRGDPRSQYLLGLAHFNGDNVAKDWVRAYALVSLAQQAGLAQAAPALSQMDKYIPLDQRQQSVNLASQLASAAQATRERQIAAADLGTTLPAAASAAVPARVASAAALPGRVAGTAAAAAAAVRPAPVSPDAAVAIAERIAGTDSPRTAGADFARPQTPAAVTAAPTPAPAPARVAAAQPQAKPPAAARPAATPATAAPAPAVASNGAWRVQLGAFGVPANAEAMWNRVKARPEIAGRTKLLVPAGKIAKLQAGGFASQADAQSACSRLSAAGFTCLPVRN</sequence>
<name>A0ABU8RQ97_9SPHN</name>
<organism evidence="4 5">
    <name type="scientific">Novosphingobium anseongense</name>
    <dbReference type="NCBI Taxonomy" id="3133436"/>
    <lineage>
        <taxon>Bacteria</taxon>
        <taxon>Pseudomonadati</taxon>
        <taxon>Pseudomonadota</taxon>
        <taxon>Alphaproteobacteria</taxon>
        <taxon>Sphingomonadales</taxon>
        <taxon>Sphingomonadaceae</taxon>
        <taxon>Novosphingobium</taxon>
    </lineage>
</organism>
<dbReference type="PANTHER" id="PTHR45011:SF1">
    <property type="entry name" value="DAP3-BINDING CELL DEATH ENHANCER 1"/>
    <property type="match status" value="1"/>
</dbReference>
<dbReference type="SUPFAM" id="SSF81901">
    <property type="entry name" value="HCP-like"/>
    <property type="match status" value="1"/>
</dbReference>
<dbReference type="Gene3D" id="3.30.70.1070">
    <property type="entry name" value="Sporulation related repeat"/>
    <property type="match status" value="1"/>
</dbReference>
<reference evidence="4 5" key="1">
    <citation type="submission" date="2024-03" db="EMBL/GenBank/DDBJ databases">
        <authorList>
            <person name="Jo J.-H."/>
        </authorList>
    </citation>
    <scope>NUCLEOTIDE SEQUENCE [LARGE SCALE GENOMIC DNA]</scope>
    <source>
        <strain evidence="4 5">PS1R-30</strain>
    </source>
</reference>
<evidence type="ECO:0000313" key="5">
    <source>
        <dbReference type="Proteomes" id="UP001361239"/>
    </source>
</evidence>
<protein>
    <submittedName>
        <fullName evidence="4">SPOR domain-containing protein</fullName>
    </submittedName>
</protein>
<dbReference type="RefSeq" id="WP_339586615.1">
    <property type="nucleotide sequence ID" value="NZ_JBBHJZ010000001.1"/>
</dbReference>
<dbReference type="InterPro" id="IPR036680">
    <property type="entry name" value="SPOR-like_sf"/>
</dbReference>
<dbReference type="InterPro" id="IPR052748">
    <property type="entry name" value="ISR_Activator"/>
</dbReference>
<evidence type="ECO:0000259" key="3">
    <source>
        <dbReference type="PROSITE" id="PS51724"/>
    </source>
</evidence>
<evidence type="ECO:0000256" key="2">
    <source>
        <dbReference type="SAM" id="SignalP"/>
    </source>
</evidence>
<feature type="chain" id="PRO_5047221155" evidence="2">
    <location>
        <begin position="26"/>
        <end position="404"/>
    </location>
</feature>
<dbReference type="SUPFAM" id="SSF110997">
    <property type="entry name" value="Sporulation related repeat"/>
    <property type="match status" value="1"/>
</dbReference>
<dbReference type="PANTHER" id="PTHR45011">
    <property type="entry name" value="DAP3-BINDING CELL DEATH ENHANCER 1"/>
    <property type="match status" value="1"/>
</dbReference>
<dbReference type="InterPro" id="IPR007730">
    <property type="entry name" value="SPOR-like_dom"/>
</dbReference>
<accession>A0ABU8RQ97</accession>
<evidence type="ECO:0000313" key="4">
    <source>
        <dbReference type="EMBL" id="MEJ5975212.1"/>
    </source>
</evidence>
<dbReference type="EMBL" id="JBBHJZ010000001">
    <property type="protein sequence ID" value="MEJ5975212.1"/>
    <property type="molecule type" value="Genomic_DNA"/>
</dbReference>